<dbReference type="Pfam" id="PF08863">
    <property type="entry name" value="YolD"/>
    <property type="match status" value="1"/>
</dbReference>
<accession>A0ABU5CHH5</accession>
<name>A0ABU5CHH5_9BACI</name>
<reference evidence="1 2" key="1">
    <citation type="submission" date="2023-10" db="EMBL/GenBank/DDBJ databases">
        <title>179-bfca-hs.</title>
        <authorList>
            <person name="Miliotis G."/>
            <person name="Sengupta P."/>
            <person name="Hameed A."/>
            <person name="Chuvochina M."/>
            <person name="Mcdonagh F."/>
            <person name="Simpson A.C."/>
            <person name="Singh N.K."/>
            <person name="Rekha P.D."/>
            <person name="Raman K."/>
            <person name="Hugenholtz P."/>
            <person name="Venkateswaran K."/>
        </authorList>
    </citation>
    <scope>NUCLEOTIDE SEQUENCE [LARGE SCALE GENOMIC DNA]</scope>
    <source>
        <strain evidence="1 2">179-BFC-A-HS</strain>
    </source>
</reference>
<keyword evidence="2" id="KW-1185">Reference proteome</keyword>
<organism evidence="1 2">
    <name type="scientific">Tigheibacillus jepli</name>
    <dbReference type="NCBI Taxonomy" id="3035914"/>
    <lineage>
        <taxon>Bacteria</taxon>
        <taxon>Bacillati</taxon>
        <taxon>Bacillota</taxon>
        <taxon>Bacilli</taxon>
        <taxon>Bacillales</taxon>
        <taxon>Bacillaceae</taxon>
        <taxon>Tigheibacillus</taxon>
    </lineage>
</organism>
<comment type="caution">
    <text evidence="1">The sequence shown here is derived from an EMBL/GenBank/DDBJ whole genome shotgun (WGS) entry which is preliminary data.</text>
</comment>
<dbReference type="InterPro" id="IPR014962">
    <property type="entry name" value="YolD"/>
</dbReference>
<sequence length="106" mass="12403">MNDRGSKKWTALMLPEHVELLQSLWHNNPPALPPELDEQQLEILQYALTAAVRDQKQLDIVIYDRNERIRLAGYVKKINRETHSIVWQDCSGEIRNIGLHCIFEIN</sequence>
<dbReference type="EMBL" id="JAROCA020000001">
    <property type="protein sequence ID" value="MDY0405751.1"/>
    <property type="molecule type" value="Genomic_DNA"/>
</dbReference>
<gene>
    <name evidence="1" type="ORF">P5G51_010420</name>
</gene>
<evidence type="ECO:0000313" key="2">
    <source>
        <dbReference type="Proteomes" id="UP001228376"/>
    </source>
</evidence>
<dbReference type="Proteomes" id="UP001228376">
    <property type="component" value="Unassembled WGS sequence"/>
</dbReference>
<proteinExistence type="predicted"/>
<protein>
    <submittedName>
        <fullName evidence="1">YolD-like family protein</fullName>
    </submittedName>
</protein>
<dbReference type="RefSeq" id="WP_306065124.1">
    <property type="nucleotide sequence ID" value="NZ_JAROCA020000001.1"/>
</dbReference>
<evidence type="ECO:0000313" key="1">
    <source>
        <dbReference type="EMBL" id="MDY0405751.1"/>
    </source>
</evidence>